<evidence type="ECO:0000256" key="6">
    <source>
        <dbReference type="ARBA" id="ARBA00023136"/>
    </source>
</evidence>
<feature type="region of interest" description="Disordered" evidence="10">
    <location>
        <begin position="1142"/>
        <end position="1164"/>
    </location>
</feature>
<dbReference type="InterPro" id="IPR001024">
    <property type="entry name" value="PLAT/LH2_dom"/>
</dbReference>
<dbReference type="PANTHER" id="PTHR10877">
    <property type="entry name" value="POLYCYSTIN FAMILY MEMBER"/>
    <property type="match status" value="1"/>
</dbReference>
<evidence type="ECO:0000256" key="5">
    <source>
        <dbReference type="ARBA" id="ARBA00022989"/>
    </source>
</evidence>
<feature type="transmembrane region" description="Helical" evidence="11">
    <location>
        <begin position="822"/>
        <end position="840"/>
    </location>
</feature>
<comment type="subcellular location">
    <subcellularLocation>
        <location evidence="1">Membrane</location>
        <topology evidence="1">Multi-pass membrane protein</topology>
    </subcellularLocation>
</comment>
<comment type="caution">
    <text evidence="9">Lacks conserved residue(s) required for the propagation of feature annotation.</text>
</comment>
<gene>
    <name evidence="14" type="primary">LOC106155428</name>
</gene>
<dbReference type="InterPro" id="IPR036392">
    <property type="entry name" value="PLAT/LH2_dom_sf"/>
</dbReference>
<evidence type="ECO:0000256" key="2">
    <source>
        <dbReference type="ARBA" id="ARBA00007200"/>
    </source>
</evidence>
<dbReference type="RefSeq" id="XP_013385742.1">
    <property type="nucleotide sequence ID" value="XM_013530288.1"/>
</dbReference>
<keyword evidence="4" id="KW-0732">Signal</keyword>
<evidence type="ECO:0000256" key="4">
    <source>
        <dbReference type="ARBA" id="ARBA00022729"/>
    </source>
</evidence>
<feature type="disulfide bond" evidence="8">
    <location>
        <begin position="672"/>
        <end position="685"/>
    </location>
</feature>
<feature type="transmembrane region" description="Helical" evidence="11">
    <location>
        <begin position="320"/>
        <end position="342"/>
    </location>
</feature>
<name>A0A1S3HIC2_LINAN</name>
<dbReference type="OrthoDB" id="6119411at2759"/>
<keyword evidence="5 11" id="KW-1133">Transmembrane helix</keyword>
<evidence type="ECO:0000256" key="3">
    <source>
        <dbReference type="ARBA" id="ARBA00022692"/>
    </source>
</evidence>
<dbReference type="AlphaFoldDB" id="A0A1S3HIC2"/>
<evidence type="ECO:0000256" key="1">
    <source>
        <dbReference type="ARBA" id="ARBA00004141"/>
    </source>
</evidence>
<evidence type="ECO:0000256" key="7">
    <source>
        <dbReference type="ARBA" id="ARBA00023180"/>
    </source>
</evidence>
<dbReference type="InterPro" id="IPR051223">
    <property type="entry name" value="Polycystin"/>
</dbReference>
<feature type="transmembrane region" description="Helical" evidence="11">
    <location>
        <begin position="946"/>
        <end position="968"/>
    </location>
</feature>
<dbReference type="PANTHER" id="PTHR10877:SF150">
    <property type="entry name" value="REJ DOMAIN-CONTAINING PROTEIN"/>
    <property type="match status" value="1"/>
</dbReference>
<dbReference type="Gene3D" id="1.10.287.70">
    <property type="match status" value="1"/>
</dbReference>
<accession>A0A1S3HIC2</accession>
<feature type="compositionally biased region" description="Polar residues" evidence="10">
    <location>
        <begin position="1265"/>
        <end position="1277"/>
    </location>
</feature>
<dbReference type="InterPro" id="IPR003915">
    <property type="entry name" value="PKD_2"/>
</dbReference>
<dbReference type="Proteomes" id="UP000085678">
    <property type="component" value="Unplaced"/>
</dbReference>
<evidence type="ECO:0000313" key="13">
    <source>
        <dbReference type="Proteomes" id="UP000085678"/>
    </source>
</evidence>
<feature type="transmembrane region" description="Helical" evidence="11">
    <location>
        <begin position="35"/>
        <end position="52"/>
    </location>
</feature>
<dbReference type="GeneID" id="106155428"/>
<keyword evidence="6 11" id="KW-0472">Membrane</keyword>
<feature type="transmembrane region" description="Helical" evidence="11">
    <location>
        <begin position="562"/>
        <end position="582"/>
    </location>
</feature>
<keyword evidence="3 11" id="KW-0812">Transmembrane</keyword>
<feature type="compositionally biased region" description="Basic residues" evidence="10">
    <location>
        <begin position="1239"/>
        <end position="1254"/>
    </location>
</feature>
<evidence type="ECO:0000256" key="11">
    <source>
        <dbReference type="SAM" id="Phobius"/>
    </source>
</evidence>
<keyword evidence="7" id="KW-0325">Glycoprotein</keyword>
<sequence>MRSTAITPSSYNRTSKSWGSPSGLKIKGASKSNKVVFKSNFFGSFAAGLFVPPNTIDFGKVFGNFSALLAQAPHVLIVMSSLVALYFLLLIWARRKDKQDMENWVHHHLLENQRWDQQHYLLSVFTSSKSPKHTTAIPYVILYGTEGRTKPKVLLDRSRENFKRGKVCNFVLSTPRSLGRLTHLHVWHCQVDDASSWHLDKITVYDVTTKDRYLFLCDEWLSICKDDGNTDRLLTAADETALEDFSFLLSNNAKKKIFDDHLWFSVAKRPTPSRLTRVQRLTTCLAVLFLCMISNAMFYTENEDKGNGIAIGPIVITFRQVYVGLIASVLVVPPTFIMLEVFRRSRPRKTDKSIFPYKADKWAVARKALVPEEKDEKMFKAVENVLALHKEAKTKDDKSDLVKAIAEFDEMMRESPPPPPETPAKPPKPPRKPVRFPWWFVVFGYILAFVAVFTSAFFTLLYSLEWGATKSTNWLLALFFALGESVLVVQPLQVLLLALIMSIIMRMPGDDETDDDFVIEEHVLLPYNYTIPKAVFVPMADTTIDEEEIKMRKLQKKHEQKLSGVVNDIAVHLGYLFLLLVICFANRDPNFFLQNDNLRNSLSLDDGTFSEIQRIETIFSWLNGTIFPAVFPDTDYTGAALDAYDQQFLHDIYALRLGPLRLRQHRVVQGHCTVIPHMTNLFNSCNTDYTFELQDKVNYQPGWEAGLNAGVDASATAFNHTTPNGDKDLWVSGLFSLYDGGGYAVEVNSLAEGITVLNTLLANNWIDRLTRVVFVEFTINNMNVNVFSMVRIKLELPAIGGIFVTRELVSFRPYPYVNPFDFILLVIQVIWAIVVFYLLVKESISMFKKRSKYFKVLWNYAILIDLLFAVASMVCFVLRTVYVIRSVEDVKNNNGHFVGFDLVANWDFGYSLTIAISLFVATLHLFRPLSFHKLLSILSTTLARSFLDLLSYAVIFIICLFTFGLTLMVNSGSVLAAFRAIAFAMFNLFGVMLGVLKYTDVITEETFLLKVFFFIFTMSMNFMLLNMFISIINDTLAELKTDESKQEYDKELAEYLSNKMNSWVDTLINRKKKSKLSRKKPAINDIPTVAVTTQETNDSTTAPPIDTQQVLLEVAGVEDNTSCDKSKNARRRVVIRSATAQQHIMSADTNGEVPKKKVKKRPVDRDMETAMALAEKMSDNFLKIFKVFAERDEDIVDTILRECLEEELMDEIKGVSKPKMPASKDKNASNSLQVPAPKPKSKSKSKKRKGKSKKGQSDLAVTWEVNENTGDVPGQTQ</sequence>
<reference evidence="14" key="1">
    <citation type="submission" date="2025-08" db="UniProtKB">
        <authorList>
            <consortium name="RefSeq"/>
        </authorList>
    </citation>
    <scope>IDENTIFICATION</scope>
    <source>
        <tissue evidence="14">Gonads</tissue>
    </source>
</reference>
<comment type="similarity">
    <text evidence="2">Belongs to the polycystin family.</text>
</comment>
<proteinExistence type="inferred from homology"/>
<dbReference type="GO" id="GO:0005262">
    <property type="term" value="F:calcium channel activity"/>
    <property type="evidence" value="ECO:0007669"/>
    <property type="project" value="TreeGrafter"/>
</dbReference>
<dbReference type="Gene3D" id="2.60.60.20">
    <property type="entry name" value="PLAT/LH2 domain"/>
    <property type="match status" value="1"/>
</dbReference>
<dbReference type="Pfam" id="PF20519">
    <property type="entry name" value="Polycystin_dom"/>
    <property type="match status" value="1"/>
</dbReference>
<dbReference type="InParanoid" id="A0A1S3HIC2"/>
<protein>
    <submittedName>
        <fullName evidence="14">Polycystic kidney disease protein 1-like 2</fullName>
    </submittedName>
</protein>
<dbReference type="Pfam" id="PF01477">
    <property type="entry name" value="PLAT"/>
    <property type="match status" value="1"/>
</dbReference>
<dbReference type="KEGG" id="lak:106155428"/>
<feature type="compositionally biased region" description="Polar residues" evidence="10">
    <location>
        <begin position="1"/>
        <end position="20"/>
    </location>
</feature>
<feature type="transmembrane region" description="Helical" evidence="11">
    <location>
        <begin position="974"/>
        <end position="995"/>
    </location>
</feature>
<evidence type="ECO:0000256" key="8">
    <source>
        <dbReference type="PIRSR" id="PIRSR603915-2"/>
    </source>
</evidence>
<feature type="transmembrane region" description="Helical" evidence="11">
    <location>
        <begin position="72"/>
        <end position="93"/>
    </location>
</feature>
<dbReference type="STRING" id="7574.A0A1S3HIC2"/>
<keyword evidence="13" id="KW-1185">Reference proteome</keyword>
<dbReference type="GO" id="GO:0016020">
    <property type="term" value="C:membrane"/>
    <property type="evidence" value="ECO:0007669"/>
    <property type="project" value="UniProtKB-SubCell"/>
</dbReference>
<feature type="transmembrane region" description="Helical" evidence="11">
    <location>
        <begin position="860"/>
        <end position="884"/>
    </location>
</feature>
<feature type="domain" description="PLAT" evidence="12">
    <location>
        <begin position="118"/>
        <end position="235"/>
    </location>
</feature>
<evidence type="ECO:0000313" key="14">
    <source>
        <dbReference type="RefSeq" id="XP_013385742.1"/>
    </source>
</evidence>
<dbReference type="GO" id="GO:0050982">
    <property type="term" value="P:detection of mechanical stimulus"/>
    <property type="evidence" value="ECO:0007669"/>
    <property type="project" value="TreeGrafter"/>
</dbReference>
<dbReference type="SMART" id="SM00308">
    <property type="entry name" value="LH2"/>
    <property type="match status" value="1"/>
</dbReference>
<feature type="transmembrane region" description="Helical" evidence="11">
    <location>
        <begin position="278"/>
        <end position="300"/>
    </location>
</feature>
<dbReference type="PROSITE" id="PS50095">
    <property type="entry name" value="PLAT"/>
    <property type="match status" value="1"/>
</dbReference>
<feature type="transmembrane region" description="Helical" evidence="11">
    <location>
        <begin position="908"/>
        <end position="926"/>
    </location>
</feature>
<dbReference type="GO" id="GO:0005509">
    <property type="term" value="F:calcium ion binding"/>
    <property type="evidence" value="ECO:0007669"/>
    <property type="project" value="InterPro"/>
</dbReference>
<evidence type="ECO:0000259" key="12">
    <source>
        <dbReference type="PROSITE" id="PS50095"/>
    </source>
</evidence>
<dbReference type="PRINTS" id="PR01433">
    <property type="entry name" value="POLYCYSTIN2"/>
</dbReference>
<organism evidence="13 14">
    <name type="scientific">Lingula anatina</name>
    <name type="common">Brachiopod</name>
    <name type="synonym">Lingula unguis</name>
    <dbReference type="NCBI Taxonomy" id="7574"/>
    <lineage>
        <taxon>Eukaryota</taxon>
        <taxon>Metazoa</taxon>
        <taxon>Spiralia</taxon>
        <taxon>Lophotrochozoa</taxon>
        <taxon>Brachiopoda</taxon>
        <taxon>Linguliformea</taxon>
        <taxon>Lingulata</taxon>
        <taxon>Lingulida</taxon>
        <taxon>Linguloidea</taxon>
        <taxon>Lingulidae</taxon>
        <taxon>Lingula</taxon>
    </lineage>
</organism>
<feature type="region of interest" description="Disordered" evidence="10">
    <location>
        <begin position="1215"/>
        <end position="1277"/>
    </location>
</feature>
<feature type="transmembrane region" description="Helical" evidence="11">
    <location>
        <begin position="1007"/>
        <end position="1029"/>
    </location>
</feature>
<evidence type="ECO:0000256" key="9">
    <source>
        <dbReference type="PROSITE-ProRule" id="PRU00152"/>
    </source>
</evidence>
<dbReference type="InterPro" id="IPR013122">
    <property type="entry name" value="PKD1_2_channel"/>
</dbReference>
<feature type="transmembrane region" description="Helical" evidence="11">
    <location>
        <begin position="438"/>
        <end position="462"/>
    </location>
</feature>
<dbReference type="InterPro" id="IPR046791">
    <property type="entry name" value="Polycystin_dom"/>
</dbReference>
<evidence type="ECO:0000256" key="10">
    <source>
        <dbReference type="SAM" id="MobiDB-lite"/>
    </source>
</evidence>
<dbReference type="SUPFAM" id="SSF49723">
    <property type="entry name" value="Lipase/lipooxygenase domain (PLAT/LH2 domain)"/>
    <property type="match status" value="1"/>
</dbReference>
<dbReference type="Pfam" id="PF08016">
    <property type="entry name" value="PKD_channel"/>
    <property type="match status" value="1"/>
</dbReference>
<feature type="transmembrane region" description="Helical" evidence="11">
    <location>
        <begin position="474"/>
        <end position="500"/>
    </location>
</feature>
<feature type="region of interest" description="Disordered" evidence="10">
    <location>
        <begin position="1"/>
        <end position="21"/>
    </location>
</feature>